<dbReference type="SMART" id="SM00320">
    <property type="entry name" value="WD40"/>
    <property type="match status" value="5"/>
</dbReference>
<evidence type="ECO:0000256" key="1">
    <source>
        <dbReference type="ARBA" id="ARBA00006247"/>
    </source>
</evidence>
<accession>G8ZT14</accession>
<dbReference type="GeneID" id="11502193"/>
<dbReference type="FunCoup" id="G8ZT14">
    <property type="interactions" value="105"/>
</dbReference>
<evidence type="ECO:0000256" key="4">
    <source>
        <dbReference type="ARBA" id="ARBA00022801"/>
    </source>
</evidence>
<dbReference type="Gene3D" id="2.130.10.10">
    <property type="entry name" value="YVTN repeat-like/Quinoprotein amine dehydrogenase"/>
    <property type="match status" value="2"/>
</dbReference>
<dbReference type="SUPFAM" id="SSF53187">
    <property type="entry name" value="Zn-dependent exopeptidases"/>
    <property type="match status" value="1"/>
</dbReference>
<dbReference type="Pfam" id="PF01546">
    <property type="entry name" value="Peptidase_M20"/>
    <property type="match status" value="1"/>
</dbReference>
<feature type="repeat" description="WD" evidence="5">
    <location>
        <begin position="60"/>
        <end position="101"/>
    </location>
</feature>
<keyword evidence="8" id="KW-1185">Reference proteome</keyword>
<dbReference type="GO" id="GO:0006508">
    <property type="term" value="P:proteolysis"/>
    <property type="evidence" value="ECO:0007669"/>
    <property type="project" value="UniProtKB-KW"/>
</dbReference>
<protein>
    <recommendedName>
        <fullName evidence="6">Peptidase M20 dimerisation domain-containing protein</fullName>
    </recommendedName>
</protein>
<keyword evidence="2" id="KW-0645">Protease</keyword>
<name>G8ZT14_TORDE</name>
<dbReference type="InterPro" id="IPR011650">
    <property type="entry name" value="Peptidase_M20_dimer"/>
</dbReference>
<dbReference type="GO" id="GO:0034399">
    <property type="term" value="C:nuclear periphery"/>
    <property type="evidence" value="ECO:0007669"/>
    <property type="project" value="EnsemblFungi"/>
</dbReference>
<dbReference type="Pfam" id="PF00400">
    <property type="entry name" value="WD40"/>
    <property type="match status" value="1"/>
</dbReference>
<dbReference type="EMBL" id="HE616745">
    <property type="protein sequence ID" value="CCE91758.1"/>
    <property type="molecule type" value="Genomic_DNA"/>
</dbReference>
<evidence type="ECO:0000256" key="3">
    <source>
        <dbReference type="ARBA" id="ARBA00022723"/>
    </source>
</evidence>
<feature type="repeat" description="WD" evidence="5">
    <location>
        <begin position="402"/>
        <end position="418"/>
    </location>
</feature>
<dbReference type="eggNOG" id="KOG2276">
    <property type="taxonomic scope" value="Eukaryota"/>
</dbReference>
<dbReference type="GO" id="GO:0061672">
    <property type="term" value="C:glutathione hydrolase complex"/>
    <property type="evidence" value="ECO:0007669"/>
    <property type="project" value="EnsemblFungi"/>
</dbReference>
<organism evidence="7 8">
    <name type="scientific">Torulaspora delbrueckii</name>
    <name type="common">Yeast</name>
    <name type="synonym">Candida colliculosa</name>
    <dbReference type="NCBI Taxonomy" id="4950"/>
    <lineage>
        <taxon>Eukaryota</taxon>
        <taxon>Fungi</taxon>
        <taxon>Dikarya</taxon>
        <taxon>Ascomycota</taxon>
        <taxon>Saccharomycotina</taxon>
        <taxon>Saccharomycetes</taxon>
        <taxon>Saccharomycetales</taxon>
        <taxon>Saccharomycetaceae</taxon>
        <taxon>Torulaspora</taxon>
    </lineage>
</organism>
<dbReference type="PANTHER" id="PTHR43270">
    <property type="entry name" value="BETA-ALA-HIS DIPEPTIDASE"/>
    <property type="match status" value="1"/>
</dbReference>
<dbReference type="AlphaFoldDB" id="G8ZT14"/>
<keyword evidence="3" id="KW-0479">Metal-binding</keyword>
<evidence type="ECO:0000313" key="7">
    <source>
        <dbReference type="EMBL" id="CCE91758.1"/>
    </source>
</evidence>
<comment type="similarity">
    <text evidence="1">Belongs to the peptidase M20A family.</text>
</comment>
<dbReference type="Gene3D" id="3.40.630.10">
    <property type="entry name" value="Zn peptidases"/>
    <property type="match status" value="1"/>
</dbReference>
<dbReference type="GO" id="GO:0036374">
    <property type="term" value="F:glutathione hydrolase activity"/>
    <property type="evidence" value="ECO:0007669"/>
    <property type="project" value="EnsemblFungi"/>
</dbReference>
<sequence length="889" mass="99418">MISSDLDLVHKWGHAYSIISIISFPKKNLLFAGTQDSKVLVFTLYTYELIQTIKLGGDYETNTRSSVLCLERSIDENYLFSAGADSLVRIWSVYNTDETRGAVQIEEVATVYSVTDIGDIFSLTYLDSLQTLVFGCQNASMMYLDNVFDRLLYDQTESPCDINRLPHRRYDKFFDSSGPTGQPENRQLAQDEFHKSALQDGAMNRILEIPSENIINYAHNGFIYSICKLCLKCSSFLSNNKTNELNHTHLHEYEPKSTCSEQSEISECIITGGGDGISKLWLFTKNGRGVVSIVSMGTNLSNEETVLAQATDFPFLYCGLSEGTVKIWDLTTKQLISTLHTPERSDIISVSVYQDHIFAINEGGITLFHEKEVIHWNQHQGKMLSSDVFERHVDQSETQMSLLTGGNDGSLSLWDLSSVLHLSLNEIKTQNMEFQRRKSIATARGHSVKPDTEEMLETLRVLIAIQSVSQTPDTVEQLASRRCATYLQKLLSKLGASRAHCFPLESGHNPVVYASFKGTGENKKRILWYGHYDVIPAADINRWTSDPFTLTCENGYMKGRGVSDNKGPLVAAMHSVATLLKNGELYNDVVFIIEGSEEIGSPGLDVVCEQNRNLIGDIDWIFLSNSTWVDQDHPCLNYGLRGVINAKVTVWSDEPDRHSGVDGGMHKETTADLFSVISKLQDDRGKVLIPNFNTPTKKISPEDYKRLEEIVELTEFGKNITVEELIKNWTKPSLSVTTMAMSGPGNLTVIPKSATVGLSIRLVPEQGVEKVKSALIGHIEDCFQRLSSPNHLEISIENSAEAWLGDPTNQAYQILRKQMTATWGTEPLFVKEGGSVPCVRTLERIFNAPAVQIPCGQSTDNGHLDNENLRIKNWSNMAEVICNVFRRLQ</sequence>
<dbReference type="PANTHER" id="PTHR43270:SF8">
    <property type="entry name" value="DI- AND TRIPEPTIDASE DUG2-RELATED"/>
    <property type="match status" value="1"/>
</dbReference>
<gene>
    <name evidence="7" type="primary">TDEL0D01740</name>
    <name evidence="7" type="ORF">TDEL_0D01740</name>
</gene>
<dbReference type="InterPro" id="IPR036322">
    <property type="entry name" value="WD40_repeat_dom_sf"/>
</dbReference>
<dbReference type="InterPro" id="IPR001680">
    <property type="entry name" value="WD40_rpt"/>
</dbReference>
<evidence type="ECO:0000259" key="6">
    <source>
        <dbReference type="Pfam" id="PF07687"/>
    </source>
</evidence>
<dbReference type="Gene3D" id="3.30.70.360">
    <property type="match status" value="1"/>
</dbReference>
<dbReference type="STRING" id="1076872.G8ZT14"/>
<dbReference type="GO" id="GO:0046872">
    <property type="term" value="F:metal ion binding"/>
    <property type="evidence" value="ECO:0007669"/>
    <property type="project" value="UniProtKB-KW"/>
</dbReference>
<dbReference type="Pfam" id="PF07687">
    <property type="entry name" value="M20_dimer"/>
    <property type="match status" value="1"/>
</dbReference>
<dbReference type="GO" id="GO:0042802">
    <property type="term" value="F:identical protein binding"/>
    <property type="evidence" value="ECO:0007669"/>
    <property type="project" value="EnsemblFungi"/>
</dbReference>
<feature type="domain" description="Peptidase M20 dimerisation" evidence="6">
    <location>
        <begin position="638"/>
        <end position="780"/>
    </location>
</feature>
<dbReference type="Proteomes" id="UP000005627">
    <property type="component" value="Chromosome 4"/>
</dbReference>
<dbReference type="RefSeq" id="XP_003680969.1">
    <property type="nucleotide sequence ID" value="XM_003680921.1"/>
</dbReference>
<dbReference type="PROSITE" id="PS50082">
    <property type="entry name" value="WD_REPEATS_2"/>
    <property type="match status" value="2"/>
</dbReference>
<dbReference type="InterPro" id="IPR051458">
    <property type="entry name" value="Cyt/Met_Dipeptidase"/>
</dbReference>
<evidence type="ECO:0000313" key="8">
    <source>
        <dbReference type="Proteomes" id="UP000005627"/>
    </source>
</evidence>
<dbReference type="OrthoDB" id="7832001at2759"/>
<dbReference type="InterPro" id="IPR015943">
    <property type="entry name" value="WD40/YVTN_repeat-like_dom_sf"/>
</dbReference>
<dbReference type="GO" id="GO:0005737">
    <property type="term" value="C:cytoplasm"/>
    <property type="evidence" value="ECO:0007669"/>
    <property type="project" value="EnsemblFungi"/>
</dbReference>
<dbReference type="InterPro" id="IPR002933">
    <property type="entry name" value="Peptidase_M20"/>
</dbReference>
<dbReference type="HOGENOM" id="CLU_008535_0_0_1"/>
<keyword evidence="5" id="KW-0853">WD repeat</keyword>
<dbReference type="SUPFAM" id="SSF50978">
    <property type="entry name" value="WD40 repeat-like"/>
    <property type="match status" value="1"/>
</dbReference>
<dbReference type="InterPro" id="IPR017149">
    <property type="entry name" value="GSH_degradosome_Dug2"/>
</dbReference>
<evidence type="ECO:0000256" key="5">
    <source>
        <dbReference type="PROSITE-ProRule" id="PRU00221"/>
    </source>
</evidence>
<dbReference type="InParanoid" id="G8ZT14"/>
<keyword evidence="4" id="KW-0378">Hydrolase</keyword>
<evidence type="ECO:0000256" key="2">
    <source>
        <dbReference type="ARBA" id="ARBA00022670"/>
    </source>
</evidence>
<reference evidence="7 8" key="1">
    <citation type="journal article" date="2011" name="Proc. Natl. Acad. Sci. U.S.A.">
        <title>Evolutionary erosion of yeast sex chromosomes by mating-type switching accidents.</title>
        <authorList>
            <person name="Gordon J.L."/>
            <person name="Armisen D."/>
            <person name="Proux-Wera E."/>
            <person name="Oheigeartaigh S.S."/>
            <person name="Byrne K.P."/>
            <person name="Wolfe K.H."/>
        </authorList>
    </citation>
    <scope>NUCLEOTIDE SEQUENCE [LARGE SCALE GENOMIC DNA]</scope>
    <source>
        <strain evidence="8">ATCC 10662 / CBS 1146 / NBRC 0425 / NCYC 2629 / NRRL Y-866</strain>
    </source>
</reference>
<dbReference type="KEGG" id="tdl:TDEL_0D01740"/>
<dbReference type="GO" id="GO:0006751">
    <property type="term" value="P:glutathione catabolic process"/>
    <property type="evidence" value="ECO:0007669"/>
    <property type="project" value="EnsemblFungi"/>
</dbReference>
<proteinExistence type="inferred from homology"/>
<dbReference type="PIRSF" id="PIRSF037237">
    <property type="entry name" value="Peptidase_WD_repeats_DUG2"/>
    <property type="match status" value="1"/>
</dbReference>